<dbReference type="InterPro" id="IPR003593">
    <property type="entry name" value="AAA+_ATPase"/>
</dbReference>
<proteinExistence type="predicted"/>
<gene>
    <name evidence="12" type="primary">yheI_2</name>
    <name evidence="12" type="ORF">NCTC5386_01122</name>
</gene>
<evidence type="ECO:0000256" key="5">
    <source>
        <dbReference type="ARBA" id="ARBA00022741"/>
    </source>
</evidence>
<protein>
    <submittedName>
        <fullName evidence="12">ATPase and permease component</fullName>
        <ecNumber evidence="12">3.6.3.-</ecNumber>
    </submittedName>
</protein>
<dbReference type="SUPFAM" id="SSF90123">
    <property type="entry name" value="ABC transporter transmembrane region"/>
    <property type="match status" value="1"/>
</dbReference>
<evidence type="ECO:0000313" key="12">
    <source>
        <dbReference type="EMBL" id="VTS13951.1"/>
    </source>
</evidence>
<dbReference type="PANTHER" id="PTHR24221">
    <property type="entry name" value="ATP-BINDING CASSETTE SUB-FAMILY B"/>
    <property type="match status" value="1"/>
</dbReference>
<reference evidence="12 13" key="1">
    <citation type="submission" date="2019-05" db="EMBL/GenBank/DDBJ databases">
        <authorList>
            <consortium name="Pathogen Informatics"/>
        </authorList>
    </citation>
    <scope>NUCLEOTIDE SEQUENCE [LARGE SCALE GENOMIC DNA]</scope>
    <source>
        <strain evidence="12 13">NCTC5386</strain>
    </source>
</reference>
<dbReference type="PROSITE" id="PS50893">
    <property type="entry name" value="ABC_TRANSPORTER_2"/>
    <property type="match status" value="1"/>
</dbReference>
<dbReference type="PROSITE" id="PS00211">
    <property type="entry name" value="ABC_TRANSPORTER_1"/>
    <property type="match status" value="1"/>
</dbReference>
<keyword evidence="6" id="KW-0067">ATP-binding</keyword>
<evidence type="ECO:0000256" key="1">
    <source>
        <dbReference type="ARBA" id="ARBA00004651"/>
    </source>
</evidence>
<dbReference type="InterPro" id="IPR027417">
    <property type="entry name" value="P-loop_NTPase"/>
</dbReference>
<dbReference type="EMBL" id="CABEHT010000001">
    <property type="protein sequence ID" value="VTS13951.1"/>
    <property type="molecule type" value="Genomic_DNA"/>
</dbReference>
<evidence type="ECO:0000256" key="9">
    <source>
        <dbReference type="SAM" id="Phobius"/>
    </source>
</evidence>
<feature type="transmembrane region" description="Helical" evidence="9">
    <location>
        <begin position="240"/>
        <end position="263"/>
    </location>
</feature>
<evidence type="ECO:0000259" key="10">
    <source>
        <dbReference type="PROSITE" id="PS50893"/>
    </source>
</evidence>
<dbReference type="Pfam" id="PF00005">
    <property type="entry name" value="ABC_tran"/>
    <property type="match status" value="1"/>
</dbReference>
<keyword evidence="12" id="KW-0378">Hydrolase</keyword>
<evidence type="ECO:0000256" key="4">
    <source>
        <dbReference type="ARBA" id="ARBA00022692"/>
    </source>
</evidence>
<evidence type="ECO:0000256" key="6">
    <source>
        <dbReference type="ARBA" id="ARBA00022840"/>
    </source>
</evidence>
<dbReference type="InterPro" id="IPR036640">
    <property type="entry name" value="ABC1_TM_sf"/>
</dbReference>
<feature type="domain" description="ABC transporter" evidence="10">
    <location>
        <begin position="332"/>
        <end position="567"/>
    </location>
</feature>
<feature type="transmembrane region" description="Helical" evidence="9">
    <location>
        <begin position="124"/>
        <end position="147"/>
    </location>
</feature>
<dbReference type="Gene3D" id="1.20.1560.10">
    <property type="entry name" value="ABC transporter type 1, transmembrane domain"/>
    <property type="match status" value="1"/>
</dbReference>
<dbReference type="GO" id="GO:0005524">
    <property type="term" value="F:ATP binding"/>
    <property type="evidence" value="ECO:0007669"/>
    <property type="project" value="UniProtKB-KW"/>
</dbReference>
<keyword evidence="8 9" id="KW-0472">Membrane</keyword>
<accession>A0A4U9XNF7</accession>
<comment type="subcellular location">
    <subcellularLocation>
        <location evidence="1">Cell membrane</location>
        <topology evidence="1">Multi-pass membrane protein</topology>
    </subcellularLocation>
</comment>
<feature type="transmembrane region" description="Helical" evidence="9">
    <location>
        <begin position="57"/>
        <end position="77"/>
    </location>
</feature>
<dbReference type="PROSITE" id="PS50929">
    <property type="entry name" value="ABC_TM1F"/>
    <property type="match status" value="1"/>
</dbReference>
<dbReference type="SUPFAM" id="SSF52540">
    <property type="entry name" value="P-loop containing nucleoside triphosphate hydrolases"/>
    <property type="match status" value="1"/>
</dbReference>
<keyword evidence="5" id="KW-0547">Nucleotide-binding</keyword>
<dbReference type="Pfam" id="PF00664">
    <property type="entry name" value="ABC_membrane"/>
    <property type="match status" value="1"/>
</dbReference>
<dbReference type="InterPro" id="IPR003439">
    <property type="entry name" value="ABC_transporter-like_ATP-bd"/>
</dbReference>
<name>A0A4U9XNF7_9STRE</name>
<evidence type="ECO:0000256" key="8">
    <source>
        <dbReference type="ARBA" id="ARBA00023136"/>
    </source>
</evidence>
<keyword evidence="7 9" id="KW-1133">Transmembrane helix</keyword>
<evidence type="ECO:0000313" key="13">
    <source>
        <dbReference type="Proteomes" id="UP000394068"/>
    </source>
</evidence>
<dbReference type="Proteomes" id="UP000394068">
    <property type="component" value="Unassembled WGS sequence"/>
</dbReference>
<dbReference type="FunFam" id="3.40.50.300:FF:000221">
    <property type="entry name" value="Multidrug ABC transporter ATP-binding protein"/>
    <property type="match status" value="1"/>
</dbReference>
<dbReference type="GO" id="GO:0016887">
    <property type="term" value="F:ATP hydrolysis activity"/>
    <property type="evidence" value="ECO:0007669"/>
    <property type="project" value="InterPro"/>
</dbReference>
<dbReference type="RefSeq" id="WP_077322725.1">
    <property type="nucleotide sequence ID" value="NZ_CABEHT010000001.1"/>
</dbReference>
<dbReference type="GO" id="GO:0140359">
    <property type="term" value="F:ABC-type transporter activity"/>
    <property type="evidence" value="ECO:0007669"/>
    <property type="project" value="InterPro"/>
</dbReference>
<dbReference type="InterPro" id="IPR017871">
    <property type="entry name" value="ABC_transporter-like_CS"/>
</dbReference>
<feature type="transmembrane region" description="Helical" evidence="9">
    <location>
        <begin position="153"/>
        <end position="174"/>
    </location>
</feature>
<dbReference type="GO" id="GO:0005886">
    <property type="term" value="C:plasma membrane"/>
    <property type="evidence" value="ECO:0007669"/>
    <property type="project" value="UniProtKB-SubCell"/>
</dbReference>
<organism evidence="12 13">
    <name type="scientific">Streptococcus pseudoporcinus</name>
    <dbReference type="NCBI Taxonomy" id="361101"/>
    <lineage>
        <taxon>Bacteria</taxon>
        <taxon>Bacillati</taxon>
        <taxon>Bacillota</taxon>
        <taxon>Bacilli</taxon>
        <taxon>Lactobacillales</taxon>
        <taxon>Streptococcaceae</taxon>
        <taxon>Streptococcus</taxon>
    </lineage>
</organism>
<dbReference type="EC" id="3.6.3.-" evidence="12"/>
<dbReference type="InterPro" id="IPR039421">
    <property type="entry name" value="Type_1_exporter"/>
</dbReference>
<dbReference type="Gene3D" id="3.40.50.300">
    <property type="entry name" value="P-loop containing nucleotide triphosphate hydrolases"/>
    <property type="match status" value="1"/>
</dbReference>
<dbReference type="InterPro" id="IPR011527">
    <property type="entry name" value="ABC1_TM_dom"/>
</dbReference>
<feature type="transmembrane region" description="Helical" evidence="9">
    <location>
        <begin position="15"/>
        <end position="37"/>
    </location>
</feature>
<evidence type="ECO:0000256" key="3">
    <source>
        <dbReference type="ARBA" id="ARBA00022475"/>
    </source>
</evidence>
<evidence type="ECO:0000259" key="11">
    <source>
        <dbReference type="PROSITE" id="PS50929"/>
    </source>
</evidence>
<evidence type="ECO:0000256" key="2">
    <source>
        <dbReference type="ARBA" id="ARBA00022448"/>
    </source>
</evidence>
<keyword evidence="2" id="KW-0813">Transport</keyword>
<dbReference type="SMART" id="SM00382">
    <property type="entry name" value="AAA"/>
    <property type="match status" value="1"/>
</dbReference>
<keyword evidence="3" id="KW-1003">Cell membrane</keyword>
<sequence>MLALILEHIKTKKSVYLLVAISLLIYDASLIIPTKVVQRLVDHMSHDQLSQVSLRNHIFILIVATFLSYATAYLWHLKLFQEAVAFKSHLQQRAFKKLVLMRTPYYDKFRSGDMMTRFSTDVEALMDFIGYGLMIILYAGGMFAFIIPTMFFISWQMTLIGMIPIVLGVFLTYFMTKKQELLVEEARESISTLSDRVLETVEGIRVMRAYSKKDFLATEFERKTGAIAEKWNRIASIRGLYFPVFTTMIALSTILVLVTGLSFLQKGLISLGQVLALQLYLVSLIEPFSMLADFILVFQTGNTSFAKLNQVIQTGDDMEEDGTKSLAKIEIIRLKDYSFRYPKSNHDTLKKLNLTLKQGQTLGIIGKTGSGKTSLVRQFLRQYPKGEGLLEVNGRDILDYKREALESHIGYVPQEHILFSKTVWQNIAMGKSGAEESDILAAIETASFTEDLAHLSQGLETEIGERGLSISGGQKQRIAIARAFLGQPDLLILDDSLSAVDARTEAAIIANIQSERQGKTSIIVSHRLSAIQHADWIIVLEDGEIVEEGKPSDLYQLGGWYYQQYLRQEGKEVRDVSI</sequence>
<feature type="domain" description="ABC transmembrane type-1" evidence="11">
    <location>
        <begin position="17"/>
        <end position="300"/>
    </location>
</feature>
<dbReference type="AlphaFoldDB" id="A0A4U9XNF7"/>
<dbReference type="PANTHER" id="PTHR24221:SF578">
    <property type="entry name" value="MULTIDRUG RESISTANCE ABC TRANSPORTER ATP-BINDING_PERMEASE PROTEIN YHEI-RELATED"/>
    <property type="match status" value="1"/>
</dbReference>
<feature type="transmembrane region" description="Helical" evidence="9">
    <location>
        <begin position="275"/>
        <end position="298"/>
    </location>
</feature>
<keyword evidence="4 9" id="KW-0812">Transmembrane</keyword>
<evidence type="ECO:0000256" key="7">
    <source>
        <dbReference type="ARBA" id="ARBA00022989"/>
    </source>
</evidence>